<protein>
    <submittedName>
        <fullName evidence="1">Uncharacterized protein (DUF934 family)</fullName>
    </submittedName>
</protein>
<dbReference type="AlphaFoldDB" id="A0A841LUD6"/>
<dbReference type="RefSeq" id="WP_184223329.1">
    <property type="nucleotide sequence ID" value="NZ_JACIIU010000011.1"/>
</dbReference>
<evidence type="ECO:0000313" key="2">
    <source>
        <dbReference type="Proteomes" id="UP000555393"/>
    </source>
</evidence>
<evidence type="ECO:0000313" key="1">
    <source>
        <dbReference type="EMBL" id="MBB6261723.1"/>
    </source>
</evidence>
<gene>
    <name evidence="1" type="ORF">FHS77_002288</name>
</gene>
<dbReference type="Pfam" id="PF06073">
    <property type="entry name" value="DUF934"/>
    <property type="match status" value="1"/>
</dbReference>
<dbReference type="PIRSF" id="PIRSF030820">
    <property type="entry name" value="UCP030820"/>
    <property type="match status" value="1"/>
</dbReference>
<keyword evidence="2" id="KW-1185">Reference proteome</keyword>
<accession>A0A841LUD6</accession>
<reference evidence="1 2" key="1">
    <citation type="submission" date="2020-08" db="EMBL/GenBank/DDBJ databases">
        <title>Genomic Encyclopedia of Type Strains, Phase IV (KMG-IV): sequencing the most valuable type-strain genomes for metagenomic binning, comparative biology and taxonomic classification.</title>
        <authorList>
            <person name="Goeker M."/>
        </authorList>
    </citation>
    <scope>NUCLEOTIDE SEQUENCE [LARGE SCALE GENOMIC DNA]</scope>
    <source>
        <strain evidence="1 2">DSM 22336</strain>
    </source>
</reference>
<sequence length="169" mass="19014">MSAYLWTADGFKPDDYQFRQDLSEEADAEAVLLPLNIWLQEGEAFHAQTNHRLGVRVEAGEDISPLFSALDRLSLIALDFPAFNDGRSYSKAELLRAQGFKGELRAVGDVLIDQAALMLRSGFDTLEVRHPTALKRLQAGALVDTPHYYQPGSGSVRQKGEFSWRRFRE</sequence>
<dbReference type="InterPro" id="IPR008318">
    <property type="entry name" value="UCP030820"/>
</dbReference>
<dbReference type="Proteomes" id="UP000555393">
    <property type="component" value="Unassembled WGS sequence"/>
</dbReference>
<proteinExistence type="predicted"/>
<dbReference type="EMBL" id="JACIIU010000011">
    <property type="protein sequence ID" value="MBB6261723.1"/>
    <property type="molecule type" value="Genomic_DNA"/>
</dbReference>
<organism evidence="1 2">
    <name type="scientific">Paenochrobactrum gallinarii</name>
    <dbReference type="NCBI Taxonomy" id="643673"/>
    <lineage>
        <taxon>Bacteria</taxon>
        <taxon>Pseudomonadati</taxon>
        <taxon>Pseudomonadota</taxon>
        <taxon>Alphaproteobacteria</taxon>
        <taxon>Hyphomicrobiales</taxon>
        <taxon>Brucellaceae</taxon>
        <taxon>Paenochrobactrum</taxon>
    </lineage>
</organism>
<comment type="caution">
    <text evidence="1">The sequence shown here is derived from an EMBL/GenBank/DDBJ whole genome shotgun (WGS) entry which is preliminary data.</text>
</comment>
<name>A0A841LUD6_9HYPH</name>